<proteinExistence type="predicted"/>
<keyword evidence="2" id="KW-1185">Reference proteome</keyword>
<protein>
    <recommendedName>
        <fullName evidence="3">DUF2971 domain-containing protein</fullName>
    </recommendedName>
</protein>
<gene>
    <name evidence="1" type="ORF">GH885_20955</name>
</gene>
<dbReference type="RefSeq" id="WP_153837205.1">
    <property type="nucleotide sequence ID" value="NZ_JBHUMW010000066.1"/>
</dbReference>
<evidence type="ECO:0008006" key="3">
    <source>
        <dbReference type="Google" id="ProtNLM"/>
    </source>
</evidence>
<reference evidence="1 2" key="1">
    <citation type="submission" date="2019-10" db="EMBL/GenBank/DDBJ databases">
        <title>Gracilibacillus salitolerans sp. nov., a moderate halophile isolated from a saline soil in northwest China.</title>
        <authorList>
            <person name="Gan L."/>
        </authorList>
    </citation>
    <scope>NUCLEOTIDE SEQUENCE [LARGE SCALE GENOMIC DNA]</scope>
    <source>
        <strain evidence="1 2">TP2-8</strain>
    </source>
</reference>
<accession>A0A6N7R6I2</accession>
<organism evidence="1 2">
    <name type="scientific">Gracilibacillus thailandensis</name>
    <dbReference type="NCBI Taxonomy" id="563735"/>
    <lineage>
        <taxon>Bacteria</taxon>
        <taxon>Bacillati</taxon>
        <taxon>Bacillota</taxon>
        <taxon>Bacilli</taxon>
        <taxon>Bacillales</taxon>
        <taxon>Bacillaceae</taxon>
        <taxon>Gracilibacillus</taxon>
    </lineage>
</organism>
<sequence>MNDTLPNGFFLFKFVRKEHLEDFLSGNIYMPLSKYFIELEENQVNKGVGDKYEGSYISNVDPKTNKFEIEIEPGKFAPLNFTKAFHSYRYKGIENIPITCFTMIHTEDLEEVEKDIFAIKENVIQDLKQSGIFENRKAIFIDTKPFIDKFTTIINNTYSYKCASVKYFNTYQENNINKNHYDKNPFEALFYKRDIFASQREYRIILRHNFEEPPTIKIGDIRDICRVFDASTLRETFKIERVNKE</sequence>
<comment type="caution">
    <text evidence="1">The sequence shown here is derived from an EMBL/GenBank/DDBJ whole genome shotgun (WGS) entry which is preliminary data.</text>
</comment>
<dbReference type="AlphaFoldDB" id="A0A6N7R6I2"/>
<evidence type="ECO:0000313" key="2">
    <source>
        <dbReference type="Proteomes" id="UP000435187"/>
    </source>
</evidence>
<evidence type="ECO:0000313" key="1">
    <source>
        <dbReference type="EMBL" id="MRI68774.1"/>
    </source>
</evidence>
<dbReference type="EMBL" id="WJEE01000100">
    <property type="protein sequence ID" value="MRI68774.1"/>
    <property type="molecule type" value="Genomic_DNA"/>
</dbReference>
<dbReference type="Proteomes" id="UP000435187">
    <property type="component" value="Unassembled WGS sequence"/>
</dbReference>
<name>A0A6N7R6I2_9BACI</name>